<proteinExistence type="predicted"/>
<protein>
    <submittedName>
        <fullName evidence="1">Uncharacterized protein</fullName>
    </submittedName>
</protein>
<dbReference type="AlphaFoldDB" id="A0A0A1UB17"/>
<accession>A0A0A1UB17</accession>
<dbReference type="RefSeq" id="XP_004259154.1">
    <property type="nucleotide sequence ID" value="XM_004259106.1"/>
</dbReference>
<sequence length="138" mass="16197">MPVVKELMKQICEKYKKDGKSYTEEFRCGKTKIFFRLVFLLKLKKLERTESLNLSVVFICVQKPSHKESLLNKNSMNILPLLSFKIPFTLGTNSEIGTAAKDKEIETVKKKLAEEIRREKLLRRHLLKLKSRTSIWKL</sequence>
<dbReference type="VEuPathDB" id="AmoebaDB:EIN_443530"/>
<name>A0A0A1UB17_ENTIV</name>
<dbReference type="EMBL" id="KB206373">
    <property type="protein sequence ID" value="ELP92383.1"/>
    <property type="molecule type" value="Genomic_DNA"/>
</dbReference>
<evidence type="ECO:0000313" key="2">
    <source>
        <dbReference type="Proteomes" id="UP000014680"/>
    </source>
</evidence>
<evidence type="ECO:0000313" key="1">
    <source>
        <dbReference type="EMBL" id="ELP92383.1"/>
    </source>
</evidence>
<reference evidence="1 2" key="1">
    <citation type="submission" date="2012-10" db="EMBL/GenBank/DDBJ databases">
        <authorList>
            <person name="Zafar N."/>
            <person name="Inman J."/>
            <person name="Hall N."/>
            <person name="Lorenzi H."/>
            <person name="Caler E."/>
        </authorList>
    </citation>
    <scope>NUCLEOTIDE SEQUENCE [LARGE SCALE GENOMIC DNA]</scope>
    <source>
        <strain evidence="1 2">IP1</strain>
    </source>
</reference>
<gene>
    <name evidence="1" type="ORF">EIN_443530</name>
</gene>
<dbReference type="GeneID" id="14891363"/>
<organism evidence="1 2">
    <name type="scientific">Entamoeba invadens IP1</name>
    <dbReference type="NCBI Taxonomy" id="370355"/>
    <lineage>
        <taxon>Eukaryota</taxon>
        <taxon>Amoebozoa</taxon>
        <taxon>Evosea</taxon>
        <taxon>Archamoebae</taxon>
        <taxon>Mastigamoebida</taxon>
        <taxon>Entamoebidae</taxon>
        <taxon>Entamoeba</taxon>
    </lineage>
</organism>
<keyword evidence="2" id="KW-1185">Reference proteome</keyword>
<dbReference type="OrthoDB" id="6108017at2759"/>
<dbReference type="KEGG" id="eiv:EIN_443530"/>
<dbReference type="Proteomes" id="UP000014680">
    <property type="component" value="Unassembled WGS sequence"/>
</dbReference>